<dbReference type="SUPFAM" id="SSF51161">
    <property type="entry name" value="Trimeric LpxA-like enzymes"/>
    <property type="match status" value="1"/>
</dbReference>
<gene>
    <name evidence="3" type="ORF">ABQJ56_09830</name>
</gene>
<evidence type="ECO:0000256" key="2">
    <source>
        <dbReference type="ARBA" id="ARBA00022679"/>
    </source>
</evidence>
<dbReference type="InterPro" id="IPR011004">
    <property type="entry name" value="Trimer_LpxA-like_sf"/>
</dbReference>
<dbReference type="EMBL" id="JBFOHL010000008">
    <property type="protein sequence ID" value="MEW9624530.1"/>
    <property type="molecule type" value="Genomic_DNA"/>
</dbReference>
<accession>A0ABV3QPI5</accession>
<dbReference type="InterPro" id="IPR001451">
    <property type="entry name" value="Hexapep"/>
</dbReference>
<dbReference type="EC" id="2.3.1.-" evidence="3"/>
<dbReference type="GO" id="GO:0016746">
    <property type="term" value="F:acyltransferase activity"/>
    <property type="evidence" value="ECO:0007669"/>
    <property type="project" value="UniProtKB-KW"/>
</dbReference>
<dbReference type="Gene3D" id="2.160.10.10">
    <property type="entry name" value="Hexapeptide repeat proteins"/>
    <property type="match status" value="1"/>
</dbReference>
<dbReference type="RefSeq" id="WP_367844839.1">
    <property type="nucleotide sequence ID" value="NZ_JBFOHL010000008.1"/>
</dbReference>
<sequence>MIEIFVRVHYVLVSASRFVFYKLMYRSAFRGPLLGLGPRVSVRLRRGGTLVFGRVKTRGCGQIFCDGGHVWIGSGVFLNQGVSINSRSRISIGADVLMGEGVKIYDHDHVISSDFLVDHSQFVERDVEIGQGCWLGSNVVVLKGTQLADRSIIGSGTTVSVSTREAGVYVPQGGGLRKVR</sequence>
<evidence type="ECO:0000256" key="1">
    <source>
        <dbReference type="ARBA" id="ARBA00007274"/>
    </source>
</evidence>
<dbReference type="Proteomes" id="UP001556170">
    <property type="component" value="Unassembled WGS sequence"/>
</dbReference>
<comment type="similarity">
    <text evidence="1">Belongs to the transferase hexapeptide repeat family.</text>
</comment>
<evidence type="ECO:0000313" key="3">
    <source>
        <dbReference type="EMBL" id="MEW9624530.1"/>
    </source>
</evidence>
<protein>
    <submittedName>
        <fullName evidence="3">Acyltransferase</fullName>
        <ecNumber evidence="3">2.3.1.-</ecNumber>
    </submittedName>
</protein>
<dbReference type="Pfam" id="PF00132">
    <property type="entry name" value="Hexapep"/>
    <property type="match status" value="1"/>
</dbReference>
<evidence type="ECO:0000313" key="4">
    <source>
        <dbReference type="Proteomes" id="UP001556170"/>
    </source>
</evidence>
<organism evidence="3 4">
    <name type="scientific">Rhodanobacter geophilus</name>
    <dbReference type="NCBI Taxonomy" id="3162488"/>
    <lineage>
        <taxon>Bacteria</taxon>
        <taxon>Pseudomonadati</taxon>
        <taxon>Pseudomonadota</taxon>
        <taxon>Gammaproteobacteria</taxon>
        <taxon>Lysobacterales</taxon>
        <taxon>Rhodanobacteraceae</taxon>
        <taxon>Rhodanobacter</taxon>
    </lineage>
</organism>
<dbReference type="PANTHER" id="PTHR23416:SF23">
    <property type="entry name" value="ACETYLTRANSFERASE C18B11.09C-RELATED"/>
    <property type="match status" value="1"/>
</dbReference>
<keyword evidence="3" id="KW-0012">Acyltransferase</keyword>
<keyword evidence="2 3" id="KW-0808">Transferase</keyword>
<comment type="caution">
    <text evidence="3">The sequence shown here is derived from an EMBL/GenBank/DDBJ whole genome shotgun (WGS) entry which is preliminary data.</text>
</comment>
<dbReference type="InterPro" id="IPR051159">
    <property type="entry name" value="Hexapeptide_acetyltransf"/>
</dbReference>
<dbReference type="PANTHER" id="PTHR23416">
    <property type="entry name" value="SIALIC ACID SYNTHASE-RELATED"/>
    <property type="match status" value="1"/>
</dbReference>
<name>A0ABV3QPI5_9GAMM</name>
<reference evidence="3 4" key="1">
    <citation type="submission" date="2024-06" db="EMBL/GenBank/DDBJ databases">
        <authorList>
            <person name="Woo H."/>
        </authorList>
    </citation>
    <scope>NUCLEOTIDE SEQUENCE [LARGE SCALE GENOMIC DNA]</scope>
    <source>
        <strain evidence="3 4">S2-g</strain>
    </source>
</reference>
<proteinExistence type="inferred from homology"/>
<dbReference type="CDD" id="cd04647">
    <property type="entry name" value="LbH_MAT_like"/>
    <property type="match status" value="1"/>
</dbReference>
<keyword evidence="4" id="KW-1185">Reference proteome</keyword>